<dbReference type="PANTHER" id="PTHR12837:SF0">
    <property type="entry name" value="POLY(ADP-RIBOSE) GLYCOHYDROLASE"/>
    <property type="match status" value="1"/>
</dbReference>
<reference evidence="3 4" key="1">
    <citation type="submission" date="2020-04" db="EMBL/GenBank/DDBJ databases">
        <title>Perkinsus olseni comparative genomics.</title>
        <authorList>
            <person name="Bogema D.R."/>
        </authorList>
    </citation>
    <scope>NUCLEOTIDE SEQUENCE [LARGE SCALE GENOMIC DNA]</scope>
    <source>
        <strain evidence="3">ATCC PRA-205</strain>
    </source>
</reference>
<evidence type="ECO:0000256" key="1">
    <source>
        <dbReference type="SAM" id="MobiDB-lite"/>
    </source>
</evidence>
<proteinExistence type="predicted"/>
<dbReference type="InterPro" id="IPR007724">
    <property type="entry name" value="Poly_GlycHdrlase"/>
</dbReference>
<dbReference type="GO" id="GO:0004649">
    <property type="term" value="F:poly(ADP-ribose) glycohydrolase activity"/>
    <property type="evidence" value="ECO:0007669"/>
    <property type="project" value="InterPro"/>
</dbReference>
<sequence length="605" mass="65820">MSDRKSSPPTLALPFDHPESWELISEELAKVCDKEGGGVRTPEEYQQLLCHLAHYSGCAPLDVRAMKAYRGEGSRRKSKRRRACSLLSPSGSKKDQNTLPAKVEVPSYFADVVPLFEQLTGISSDLYDAFFDFVLPTMSRYILDGPETLQGDRPKLLVKGRNGSVTISSRLSLYILCSGFLCLLPSNPRLASPNFKRFFYRSNSSVPTQAHKLACFLNYFTQALGYAPLRPATPEPPSEAGDEAAVDEAEELDEVEKRVEYEDAAYEELVELNSKEAYLRVARRVVEDIAPERPPSEGWLDEDWWSSCSASLSKVGILETTTNEPITESGSCPTFLPYSMADSDDKLTGKTLFGLTSNKPFGDALGLGTGVEEAYAMEHPDVLAALALCEPTSTGTVPEGISICGGRRYSIITGIGGSFTCCGSLLDVSPSTIACPDTGQPLTSREILSLVRLPRSESSKAKKDDGGISRTAECIDTLNEWAAAARGYLRFPTQAHPVGAIGHSRERWGSLWWTGGWLSVVTAPTGSTIDTLKQSSMRIDIEEVRASLARVVDACQLKGIVAKQVFGYLLDYGLETSQDEHLSHGSKAGHVNVLRGLYSTIAAGV</sequence>
<protein>
    <recommendedName>
        <fullName evidence="2">PARG helical domain-containing protein</fullName>
    </recommendedName>
</protein>
<evidence type="ECO:0000259" key="2">
    <source>
        <dbReference type="Pfam" id="PF20811"/>
    </source>
</evidence>
<gene>
    <name evidence="3" type="ORF">FOZ62_003549</name>
</gene>
<feature type="domain" description="PARG helical" evidence="2">
    <location>
        <begin position="128"/>
        <end position="223"/>
    </location>
</feature>
<dbReference type="PANTHER" id="PTHR12837">
    <property type="entry name" value="POLY ADP-RIBOSE GLYCOHYDROLASE"/>
    <property type="match status" value="1"/>
</dbReference>
<evidence type="ECO:0000313" key="4">
    <source>
        <dbReference type="Proteomes" id="UP000574390"/>
    </source>
</evidence>
<dbReference type="GO" id="GO:1990966">
    <property type="term" value="P:ATP generation from poly-ADP-D-ribose"/>
    <property type="evidence" value="ECO:0007669"/>
    <property type="project" value="TreeGrafter"/>
</dbReference>
<dbReference type="GO" id="GO:0005737">
    <property type="term" value="C:cytoplasm"/>
    <property type="evidence" value="ECO:0007669"/>
    <property type="project" value="TreeGrafter"/>
</dbReference>
<feature type="region of interest" description="Disordered" evidence="1">
    <location>
        <begin position="70"/>
        <end position="97"/>
    </location>
</feature>
<accession>A0A7J6S8Y5</accession>
<dbReference type="GO" id="GO:0005975">
    <property type="term" value="P:carbohydrate metabolic process"/>
    <property type="evidence" value="ECO:0007669"/>
    <property type="project" value="InterPro"/>
</dbReference>
<comment type="caution">
    <text evidence="3">The sequence shown here is derived from an EMBL/GenBank/DDBJ whole genome shotgun (WGS) entry which is preliminary data.</text>
</comment>
<dbReference type="Proteomes" id="UP000574390">
    <property type="component" value="Unassembled WGS sequence"/>
</dbReference>
<dbReference type="EMBL" id="JABANM010016623">
    <property type="protein sequence ID" value="KAF4729125.1"/>
    <property type="molecule type" value="Genomic_DNA"/>
</dbReference>
<dbReference type="InterPro" id="IPR048362">
    <property type="entry name" value="PARG_helical"/>
</dbReference>
<organism evidence="3 4">
    <name type="scientific">Perkinsus olseni</name>
    <name type="common">Perkinsus atlanticus</name>
    <dbReference type="NCBI Taxonomy" id="32597"/>
    <lineage>
        <taxon>Eukaryota</taxon>
        <taxon>Sar</taxon>
        <taxon>Alveolata</taxon>
        <taxon>Perkinsozoa</taxon>
        <taxon>Perkinsea</taxon>
        <taxon>Perkinsida</taxon>
        <taxon>Perkinsidae</taxon>
        <taxon>Perkinsus</taxon>
    </lineage>
</organism>
<dbReference type="GO" id="GO:0005634">
    <property type="term" value="C:nucleus"/>
    <property type="evidence" value="ECO:0007669"/>
    <property type="project" value="TreeGrafter"/>
</dbReference>
<dbReference type="AlphaFoldDB" id="A0A7J6S8Y5"/>
<dbReference type="Pfam" id="PF20811">
    <property type="entry name" value="PARG_cat_N"/>
    <property type="match status" value="1"/>
</dbReference>
<dbReference type="GO" id="GO:0009225">
    <property type="term" value="P:nucleotide-sugar metabolic process"/>
    <property type="evidence" value="ECO:0007669"/>
    <property type="project" value="TreeGrafter"/>
</dbReference>
<dbReference type="GO" id="GO:0006282">
    <property type="term" value="P:regulation of DNA repair"/>
    <property type="evidence" value="ECO:0007669"/>
    <property type="project" value="InterPro"/>
</dbReference>
<evidence type="ECO:0000313" key="3">
    <source>
        <dbReference type="EMBL" id="KAF4729125.1"/>
    </source>
</evidence>
<name>A0A7J6S8Y5_PEROL</name>